<feature type="non-terminal residue" evidence="3">
    <location>
        <position position="1"/>
    </location>
</feature>
<dbReference type="PANTHER" id="PTHR48104">
    <property type="entry name" value="METACASPASE-4"/>
    <property type="match status" value="1"/>
</dbReference>
<evidence type="ECO:0000259" key="2">
    <source>
        <dbReference type="Pfam" id="PF00656"/>
    </source>
</evidence>
<dbReference type="InterPro" id="IPR050452">
    <property type="entry name" value="Metacaspase"/>
</dbReference>
<evidence type="ECO:0000256" key="1">
    <source>
        <dbReference type="ARBA" id="ARBA00009005"/>
    </source>
</evidence>
<dbReference type="AlphaFoldDB" id="A0AA39JBZ2"/>
<dbReference type="GeneID" id="85350136"/>
<gene>
    <name evidence="3" type="ORF">EV420DRAFT_1236498</name>
</gene>
<dbReference type="GO" id="GO:0004197">
    <property type="term" value="F:cysteine-type endopeptidase activity"/>
    <property type="evidence" value="ECO:0007669"/>
    <property type="project" value="InterPro"/>
</dbReference>
<protein>
    <recommendedName>
        <fullName evidence="2">Peptidase C14 caspase domain-containing protein</fullName>
    </recommendedName>
</protein>
<dbReference type="Pfam" id="PF00656">
    <property type="entry name" value="Peptidase_C14"/>
    <property type="match status" value="1"/>
</dbReference>
<dbReference type="Gene3D" id="3.40.50.12660">
    <property type="match status" value="1"/>
</dbReference>
<feature type="domain" description="Peptidase C14 caspase" evidence="2">
    <location>
        <begin position="9"/>
        <end position="73"/>
    </location>
</feature>
<dbReference type="InterPro" id="IPR011600">
    <property type="entry name" value="Pept_C14_caspase"/>
</dbReference>
<reference evidence="3" key="1">
    <citation type="submission" date="2023-06" db="EMBL/GenBank/DDBJ databases">
        <authorList>
            <consortium name="Lawrence Berkeley National Laboratory"/>
            <person name="Ahrendt S."/>
            <person name="Sahu N."/>
            <person name="Indic B."/>
            <person name="Wong-Bajracharya J."/>
            <person name="Merenyi Z."/>
            <person name="Ke H.-M."/>
            <person name="Monk M."/>
            <person name="Kocsube S."/>
            <person name="Drula E."/>
            <person name="Lipzen A."/>
            <person name="Balint B."/>
            <person name="Henrissat B."/>
            <person name="Andreopoulos B."/>
            <person name="Martin F.M."/>
            <person name="Harder C.B."/>
            <person name="Rigling D."/>
            <person name="Ford K.L."/>
            <person name="Foster G.D."/>
            <person name="Pangilinan J."/>
            <person name="Papanicolaou A."/>
            <person name="Barry K."/>
            <person name="LaButti K."/>
            <person name="Viragh M."/>
            <person name="Koriabine M."/>
            <person name="Yan M."/>
            <person name="Riley R."/>
            <person name="Champramary S."/>
            <person name="Plett K.L."/>
            <person name="Tsai I.J."/>
            <person name="Slot J."/>
            <person name="Sipos G."/>
            <person name="Plett J."/>
            <person name="Nagy L.G."/>
            <person name="Grigoriev I.V."/>
        </authorList>
    </citation>
    <scope>NUCLEOTIDE SEQUENCE</scope>
    <source>
        <strain evidence="3">CCBAS 213</strain>
    </source>
</reference>
<dbReference type="GO" id="GO:0005737">
    <property type="term" value="C:cytoplasm"/>
    <property type="evidence" value="ECO:0007669"/>
    <property type="project" value="TreeGrafter"/>
</dbReference>
<dbReference type="RefSeq" id="XP_060323390.1">
    <property type="nucleotide sequence ID" value="XM_060466588.1"/>
</dbReference>
<evidence type="ECO:0000313" key="3">
    <source>
        <dbReference type="EMBL" id="KAK0439941.1"/>
    </source>
</evidence>
<comment type="caution">
    <text evidence="3">The sequence shown here is derived from an EMBL/GenBank/DDBJ whole genome shotgun (WGS) entry which is preliminary data.</text>
</comment>
<comment type="similarity">
    <text evidence="1">Belongs to the peptidase C14B family.</text>
</comment>
<evidence type="ECO:0000313" key="4">
    <source>
        <dbReference type="Proteomes" id="UP001175211"/>
    </source>
</evidence>
<proteinExistence type="inferred from homology"/>
<dbReference type="PANTHER" id="PTHR48104:SF30">
    <property type="entry name" value="METACASPASE-1"/>
    <property type="match status" value="1"/>
</dbReference>
<dbReference type="Proteomes" id="UP001175211">
    <property type="component" value="Unassembled WGS sequence"/>
</dbReference>
<keyword evidence="4" id="KW-1185">Reference proteome</keyword>
<organism evidence="3 4">
    <name type="scientific">Armillaria tabescens</name>
    <name type="common">Ringless honey mushroom</name>
    <name type="synonym">Agaricus tabescens</name>
    <dbReference type="NCBI Taxonomy" id="1929756"/>
    <lineage>
        <taxon>Eukaryota</taxon>
        <taxon>Fungi</taxon>
        <taxon>Dikarya</taxon>
        <taxon>Basidiomycota</taxon>
        <taxon>Agaricomycotina</taxon>
        <taxon>Agaricomycetes</taxon>
        <taxon>Agaricomycetidae</taxon>
        <taxon>Agaricales</taxon>
        <taxon>Marasmiineae</taxon>
        <taxon>Physalacriaceae</taxon>
        <taxon>Desarmillaria</taxon>
    </lineage>
</organism>
<feature type="non-terminal residue" evidence="3">
    <location>
        <position position="73"/>
    </location>
</feature>
<accession>A0AA39JBZ2</accession>
<sequence>IPPQPLPSRHALLIGVQYYNENPLDGCLNDVQALHDVLALQYHFSRNDITLMTDNDCRRPTRANILNAIHNLV</sequence>
<dbReference type="GO" id="GO:0006508">
    <property type="term" value="P:proteolysis"/>
    <property type="evidence" value="ECO:0007669"/>
    <property type="project" value="InterPro"/>
</dbReference>
<dbReference type="EMBL" id="JAUEPS010000081">
    <property type="protein sequence ID" value="KAK0439941.1"/>
    <property type="molecule type" value="Genomic_DNA"/>
</dbReference>
<name>A0AA39JBZ2_ARMTA</name>